<dbReference type="Gene3D" id="3.10.310.50">
    <property type="match status" value="1"/>
</dbReference>
<evidence type="ECO:0000259" key="1">
    <source>
        <dbReference type="Pfam" id="PF04536"/>
    </source>
</evidence>
<name>A0A379AS98_AVIAV</name>
<dbReference type="GeneID" id="300133514"/>
<keyword evidence="3" id="KW-1185">Reference proteome</keyword>
<dbReference type="EMBL" id="UGSP01000001">
    <property type="protein sequence ID" value="SUB24272.1"/>
    <property type="molecule type" value="Genomic_DNA"/>
</dbReference>
<dbReference type="PANTHER" id="PTHR30373">
    <property type="entry name" value="UPF0603 PROTEIN YGCG"/>
    <property type="match status" value="1"/>
</dbReference>
<sequence length="149" mass="17154">MGLFSRLPFDKKAIEAAIVRLEQQSSAELRVYIERHMPKSDSQNASVTRALSVFEQLEMHQTQARNGILIYIAYKDQQCAIIGDKGIDQYVAADFWQQQCVEMTDYFRQGIYTRGVVKIIENMAKLLAKHFPIQPDDINELDNEVIIND</sequence>
<dbReference type="PANTHER" id="PTHR30373:SF8">
    <property type="entry name" value="BLL7265 PROTEIN"/>
    <property type="match status" value="1"/>
</dbReference>
<dbReference type="RefSeq" id="WP_115249500.1">
    <property type="nucleotide sequence ID" value="NZ_UGSP01000001.1"/>
</dbReference>
<dbReference type="AlphaFoldDB" id="A0A379AS98"/>
<dbReference type="InterPro" id="IPR007621">
    <property type="entry name" value="TPM_dom"/>
</dbReference>
<dbReference type="Pfam" id="PF04536">
    <property type="entry name" value="TPM_phosphatase"/>
    <property type="match status" value="1"/>
</dbReference>
<reference evidence="2 3" key="1">
    <citation type="submission" date="2018-06" db="EMBL/GenBank/DDBJ databases">
        <authorList>
            <consortium name="Pathogen Informatics"/>
            <person name="Doyle S."/>
        </authorList>
    </citation>
    <scope>NUCLEOTIDE SEQUENCE [LARGE SCALE GENOMIC DNA]</scope>
    <source>
        <strain evidence="3">NCTC 11297</strain>
    </source>
</reference>
<evidence type="ECO:0000313" key="2">
    <source>
        <dbReference type="EMBL" id="SUB24272.1"/>
    </source>
</evidence>
<organism evidence="2 3">
    <name type="scientific">Avibacterium avium</name>
    <name type="common">Pasteurella avium</name>
    <dbReference type="NCBI Taxonomy" id="751"/>
    <lineage>
        <taxon>Bacteria</taxon>
        <taxon>Pseudomonadati</taxon>
        <taxon>Pseudomonadota</taxon>
        <taxon>Gammaproteobacteria</taxon>
        <taxon>Pasteurellales</taxon>
        <taxon>Pasteurellaceae</taxon>
        <taxon>Avibacterium</taxon>
    </lineage>
</organism>
<protein>
    <submittedName>
        <fullName evidence="2">Domain of uncharacterized function (DUF477)</fullName>
    </submittedName>
</protein>
<accession>A0A379AS98</accession>
<dbReference type="Proteomes" id="UP000255098">
    <property type="component" value="Unassembled WGS sequence"/>
</dbReference>
<gene>
    <name evidence="2" type="ORF">NCTC11297_01309</name>
</gene>
<feature type="domain" description="TPM" evidence="1">
    <location>
        <begin position="9"/>
        <end position="125"/>
    </location>
</feature>
<evidence type="ECO:0000313" key="3">
    <source>
        <dbReference type="Proteomes" id="UP000255098"/>
    </source>
</evidence>
<proteinExistence type="predicted"/>